<evidence type="ECO:0000313" key="1">
    <source>
        <dbReference type="EMBL" id="CAK5017233.1"/>
    </source>
</evidence>
<proteinExistence type="predicted"/>
<keyword evidence="2" id="KW-1185">Reference proteome</keyword>
<reference evidence="1" key="1">
    <citation type="submission" date="2023-11" db="EMBL/GenBank/DDBJ databases">
        <authorList>
            <person name="Poullet M."/>
        </authorList>
    </citation>
    <scope>NUCLEOTIDE SEQUENCE</scope>
    <source>
        <strain evidence="1">E1834</strain>
    </source>
</reference>
<dbReference type="EMBL" id="CAVMJV010000003">
    <property type="protein sequence ID" value="CAK5017233.1"/>
    <property type="molecule type" value="Genomic_DNA"/>
</dbReference>
<protein>
    <submittedName>
        <fullName evidence="1">Uncharacterized protein</fullName>
    </submittedName>
</protein>
<dbReference type="Proteomes" id="UP001497535">
    <property type="component" value="Unassembled WGS sequence"/>
</dbReference>
<gene>
    <name evidence="1" type="ORF">MENTE1834_LOCUS3461</name>
</gene>
<sequence>MRFFLQLITVINLLTIADEGFLTGPEVFNDLNENCSLFNVSIAIIGAGFSGRMLKFAD</sequence>
<comment type="caution">
    <text evidence="1">The sequence shown here is derived from an EMBL/GenBank/DDBJ whole genome shotgun (WGS) entry which is preliminary data.</text>
</comment>
<evidence type="ECO:0000313" key="2">
    <source>
        <dbReference type="Proteomes" id="UP001497535"/>
    </source>
</evidence>
<accession>A0ACB0XTJ6</accession>
<name>A0ACB0XTJ6_MELEN</name>
<organism evidence="1 2">
    <name type="scientific">Meloidogyne enterolobii</name>
    <name type="common">Root-knot nematode worm</name>
    <name type="synonym">Meloidogyne mayaguensis</name>
    <dbReference type="NCBI Taxonomy" id="390850"/>
    <lineage>
        <taxon>Eukaryota</taxon>
        <taxon>Metazoa</taxon>
        <taxon>Ecdysozoa</taxon>
        <taxon>Nematoda</taxon>
        <taxon>Chromadorea</taxon>
        <taxon>Rhabditida</taxon>
        <taxon>Tylenchina</taxon>
        <taxon>Tylenchomorpha</taxon>
        <taxon>Tylenchoidea</taxon>
        <taxon>Meloidogynidae</taxon>
        <taxon>Meloidogyninae</taxon>
        <taxon>Meloidogyne</taxon>
    </lineage>
</organism>